<keyword evidence="2" id="KW-1185">Reference proteome</keyword>
<dbReference type="Proteomes" id="UP001060085">
    <property type="component" value="Linkage Group LG01"/>
</dbReference>
<evidence type="ECO:0000313" key="2">
    <source>
        <dbReference type="Proteomes" id="UP001060085"/>
    </source>
</evidence>
<organism evidence="1 2">
    <name type="scientific">Catharanthus roseus</name>
    <name type="common">Madagascar periwinkle</name>
    <name type="synonym">Vinca rosea</name>
    <dbReference type="NCBI Taxonomy" id="4058"/>
    <lineage>
        <taxon>Eukaryota</taxon>
        <taxon>Viridiplantae</taxon>
        <taxon>Streptophyta</taxon>
        <taxon>Embryophyta</taxon>
        <taxon>Tracheophyta</taxon>
        <taxon>Spermatophyta</taxon>
        <taxon>Magnoliopsida</taxon>
        <taxon>eudicotyledons</taxon>
        <taxon>Gunneridae</taxon>
        <taxon>Pentapetalae</taxon>
        <taxon>asterids</taxon>
        <taxon>lamiids</taxon>
        <taxon>Gentianales</taxon>
        <taxon>Apocynaceae</taxon>
        <taxon>Rauvolfioideae</taxon>
        <taxon>Vinceae</taxon>
        <taxon>Catharanthinae</taxon>
        <taxon>Catharanthus</taxon>
    </lineage>
</organism>
<accession>A0ACC0CB82</accession>
<sequence>MLVAVQKVIQDLVADVQRTVPGYQVDANNAQVIQAPALSYGHRGRVTKIWQMIPKDLGQSVCVVVWVVARSSGLP</sequence>
<dbReference type="EMBL" id="CM044701">
    <property type="protein sequence ID" value="KAI5682033.1"/>
    <property type="molecule type" value="Genomic_DNA"/>
</dbReference>
<name>A0ACC0CB82_CATRO</name>
<evidence type="ECO:0000313" key="1">
    <source>
        <dbReference type="EMBL" id="KAI5682033.1"/>
    </source>
</evidence>
<comment type="caution">
    <text evidence="1">The sequence shown here is derived from an EMBL/GenBank/DDBJ whole genome shotgun (WGS) entry which is preliminary data.</text>
</comment>
<protein>
    <submittedName>
        <fullName evidence="1">Uncharacterized protein</fullName>
    </submittedName>
</protein>
<reference evidence="2" key="1">
    <citation type="journal article" date="2023" name="Nat. Plants">
        <title>Single-cell RNA sequencing provides a high-resolution roadmap for understanding the multicellular compartmentation of specialized metabolism.</title>
        <authorList>
            <person name="Sun S."/>
            <person name="Shen X."/>
            <person name="Li Y."/>
            <person name="Li Y."/>
            <person name="Wang S."/>
            <person name="Li R."/>
            <person name="Zhang H."/>
            <person name="Shen G."/>
            <person name="Guo B."/>
            <person name="Wei J."/>
            <person name="Xu J."/>
            <person name="St-Pierre B."/>
            <person name="Chen S."/>
            <person name="Sun C."/>
        </authorList>
    </citation>
    <scope>NUCLEOTIDE SEQUENCE [LARGE SCALE GENOMIC DNA]</scope>
</reference>
<proteinExistence type="predicted"/>
<gene>
    <name evidence="1" type="ORF">M9H77_03261</name>
</gene>